<organism evidence="7">
    <name type="scientific">candidate division TA06 bacterium ADurb.Bin417</name>
    <dbReference type="NCBI Taxonomy" id="1852828"/>
    <lineage>
        <taxon>Bacteria</taxon>
        <taxon>Bacteria division TA06</taxon>
    </lineage>
</organism>
<reference evidence="7" key="1">
    <citation type="submission" date="2017-02" db="EMBL/GenBank/DDBJ databases">
        <title>Delving into the versatile metabolic prowess of the omnipresent phylum Bacteroidetes.</title>
        <authorList>
            <person name="Nobu M.K."/>
            <person name="Mei R."/>
            <person name="Narihiro T."/>
            <person name="Kuroda K."/>
            <person name="Liu W.-T."/>
        </authorList>
    </citation>
    <scope>NUCLEOTIDE SEQUENCE</scope>
    <source>
        <strain evidence="7">ADurb.Bin417</strain>
    </source>
</reference>
<accession>A0A1V5MID1</accession>
<dbReference type="EC" id="6.2.1.5" evidence="7"/>
<evidence type="ECO:0000259" key="6">
    <source>
        <dbReference type="PROSITE" id="PS50975"/>
    </source>
</evidence>
<dbReference type="SUPFAM" id="SSF56059">
    <property type="entry name" value="Glutathione synthetase ATP-binding domain-like"/>
    <property type="match status" value="1"/>
</dbReference>
<dbReference type="FunFam" id="3.30.1490.20:FF:000020">
    <property type="entry name" value="Protein lysine acetyltransferase"/>
    <property type="match status" value="1"/>
</dbReference>
<dbReference type="EMBL" id="MWAK01000051">
    <property type="protein sequence ID" value="OPZ93004.1"/>
    <property type="molecule type" value="Genomic_DNA"/>
</dbReference>
<dbReference type="InterPro" id="IPR036291">
    <property type="entry name" value="NAD(P)-bd_dom_sf"/>
</dbReference>
<dbReference type="Pfam" id="PF13607">
    <property type="entry name" value="Succ_CoA_lig"/>
    <property type="match status" value="1"/>
</dbReference>
<keyword evidence="2 5" id="KW-0547">Nucleotide-binding</keyword>
<sequence>MACEDPDIKYLFEPRSVAVIGASHSPDKVGYKVVANILGGGYRGRLYPVNPQGGELLGLKVYRDVNEIEDGLDMAVVVIPAKFVPDALRSCAAKGVKFLPIITAGFSEIGNREEEAKLVAYARENGMRILGPNILGVYSGPSSLNATFGPSNVLPGNVAIISQSGALGIALMGKTVVENITLSAFLSIGNKADLDEADLLEYLMNHEATRVILMYMEGVKNGEKMVETLRRATQKKPVVVVKSGRSQRGALAAASHTGALAGSDEVFDAVMRQCQVLRSESLNEALNWCKFFANAPLPKGEKSVIITNGGGLGVLATDACEKYRVKLYDDADDLKQTFSKSMPYFGSPKNPVDITASVDHTYYDSALQAALRNDKINSVAVLYCQVAVCAIENLSPIMERHYREFKAASKPLIFAPVGDQAVEDSMKFLRNHNVPVTSDPYEAVSCLGAMYAYYRSLSDGRGTPEPVAIDRAGINRLAEAARADGRSFLLADEAQRLMELAGITTAGSRVATSAAAAVKAAGEIGYPVVLKVVSRDILHKSEAGGVLLDLGTAAAVRAGYRRIMDSCRAYNPEARIKGVEVCEQVKPGTELILGARRDASFGPIVMCGMGGIYVEVLKDVTFRSFPLTRKEADRMLKDLRVYPILSGVRGQKSRDTATVVEALLKLGSVVKECPLISDIEINPVVVYQKGLKAVDVRVLLSK</sequence>
<keyword evidence="1 7" id="KW-0436">Ligase</keyword>
<dbReference type="InterPro" id="IPR011761">
    <property type="entry name" value="ATP-grasp"/>
</dbReference>
<dbReference type="Proteomes" id="UP000485484">
    <property type="component" value="Unassembled WGS sequence"/>
</dbReference>
<dbReference type="Pfam" id="PF13549">
    <property type="entry name" value="ATP-grasp_5"/>
    <property type="match status" value="1"/>
</dbReference>
<dbReference type="InterPro" id="IPR043938">
    <property type="entry name" value="Ligase_CoA_dom"/>
</dbReference>
<dbReference type="InterPro" id="IPR016102">
    <property type="entry name" value="Succinyl-CoA_synth-like"/>
</dbReference>
<dbReference type="SUPFAM" id="SSF51735">
    <property type="entry name" value="NAD(P)-binding Rossmann-fold domains"/>
    <property type="match status" value="1"/>
</dbReference>
<evidence type="ECO:0000313" key="7">
    <source>
        <dbReference type="EMBL" id="OPZ93004.1"/>
    </source>
</evidence>
<comment type="similarity">
    <text evidence="4">In the N-terminal section; belongs to the acetate CoA ligase alpha subunit family.</text>
</comment>
<dbReference type="InterPro" id="IPR051538">
    <property type="entry name" value="Acyl-CoA_Synth/Transferase"/>
</dbReference>
<dbReference type="InterPro" id="IPR032875">
    <property type="entry name" value="Succ_CoA_lig_flav_dom"/>
</dbReference>
<dbReference type="SUPFAM" id="SSF52210">
    <property type="entry name" value="Succinyl-CoA synthetase domains"/>
    <property type="match status" value="2"/>
</dbReference>
<evidence type="ECO:0000256" key="5">
    <source>
        <dbReference type="PROSITE-ProRule" id="PRU00409"/>
    </source>
</evidence>
<dbReference type="GO" id="GO:0004775">
    <property type="term" value="F:succinate-CoA ligase (ADP-forming) activity"/>
    <property type="evidence" value="ECO:0007669"/>
    <property type="project" value="UniProtKB-EC"/>
</dbReference>
<evidence type="ECO:0000256" key="4">
    <source>
        <dbReference type="ARBA" id="ARBA00060888"/>
    </source>
</evidence>
<dbReference type="Gene3D" id="3.30.1490.20">
    <property type="entry name" value="ATP-grasp fold, A domain"/>
    <property type="match status" value="1"/>
</dbReference>
<dbReference type="Gene3D" id="3.40.50.261">
    <property type="entry name" value="Succinyl-CoA synthetase domains"/>
    <property type="match status" value="2"/>
</dbReference>
<dbReference type="Gene3D" id="3.40.50.720">
    <property type="entry name" value="NAD(P)-binding Rossmann-like Domain"/>
    <property type="match status" value="1"/>
</dbReference>
<evidence type="ECO:0000256" key="3">
    <source>
        <dbReference type="ARBA" id="ARBA00022840"/>
    </source>
</evidence>
<dbReference type="GO" id="GO:0043758">
    <property type="term" value="F:acetate-CoA ligase (ADP-forming) activity"/>
    <property type="evidence" value="ECO:0007669"/>
    <property type="project" value="InterPro"/>
</dbReference>
<evidence type="ECO:0000256" key="2">
    <source>
        <dbReference type="ARBA" id="ARBA00022741"/>
    </source>
</evidence>
<comment type="caution">
    <text evidence="7">The sequence shown here is derived from an EMBL/GenBank/DDBJ whole genome shotgun (WGS) entry which is preliminary data.</text>
</comment>
<dbReference type="Pfam" id="PF13380">
    <property type="entry name" value="CoA_binding_2"/>
    <property type="match status" value="1"/>
</dbReference>
<gene>
    <name evidence="7" type="primary">sucD</name>
    <name evidence="7" type="ORF">BWY73_00528</name>
</gene>
<dbReference type="Gene3D" id="3.30.470.20">
    <property type="entry name" value="ATP-grasp fold, B domain"/>
    <property type="match status" value="1"/>
</dbReference>
<feature type="domain" description="ATP-grasp" evidence="6">
    <location>
        <begin position="495"/>
        <end position="531"/>
    </location>
</feature>
<dbReference type="PANTHER" id="PTHR43334">
    <property type="entry name" value="ACETATE--COA LIGASE [ADP-FORMING]"/>
    <property type="match status" value="1"/>
</dbReference>
<keyword evidence="3 5" id="KW-0067">ATP-binding</keyword>
<protein>
    <submittedName>
        <fullName evidence="7">Succinyl-CoA ligase (ADP-forming) subunit alpha</fullName>
        <ecNumber evidence="7">6.2.1.5</ecNumber>
    </submittedName>
</protein>
<dbReference type="PANTHER" id="PTHR43334:SF1">
    <property type="entry name" value="3-HYDROXYPROPIONATE--COA LIGASE [ADP-FORMING]"/>
    <property type="match status" value="1"/>
</dbReference>
<dbReference type="InterPro" id="IPR013815">
    <property type="entry name" value="ATP_grasp_subdomain_1"/>
</dbReference>
<dbReference type="SMART" id="SM00881">
    <property type="entry name" value="CoA_binding"/>
    <property type="match status" value="1"/>
</dbReference>
<name>A0A1V5MID1_UNCT6</name>
<dbReference type="InterPro" id="IPR003781">
    <property type="entry name" value="CoA-bd"/>
</dbReference>
<dbReference type="PROSITE" id="PS50975">
    <property type="entry name" value="ATP_GRASP"/>
    <property type="match status" value="1"/>
</dbReference>
<dbReference type="GO" id="GO:0046872">
    <property type="term" value="F:metal ion binding"/>
    <property type="evidence" value="ECO:0007669"/>
    <property type="project" value="InterPro"/>
</dbReference>
<dbReference type="AlphaFoldDB" id="A0A1V5MID1"/>
<dbReference type="GO" id="GO:0005524">
    <property type="term" value="F:ATP binding"/>
    <property type="evidence" value="ECO:0007669"/>
    <property type="project" value="UniProtKB-UniRule"/>
</dbReference>
<evidence type="ECO:0000256" key="1">
    <source>
        <dbReference type="ARBA" id="ARBA00022598"/>
    </source>
</evidence>
<proteinExistence type="inferred from homology"/>
<dbReference type="Pfam" id="PF19045">
    <property type="entry name" value="Ligase_CoA_2"/>
    <property type="match status" value="1"/>
</dbReference>